<gene>
    <name evidence="4" type="ORF">JO380_002013</name>
</gene>
<dbReference type="InterPro" id="IPR052016">
    <property type="entry name" value="Bact_Sigma-Reg"/>
</dbReference>
<dbReference type="Pfam" id="PF08448">
    <property type="entry name" value="PAS_4"/>
    <property type="match status" value="1"/>
</dbReference>
<accession>A0ABU0GM14</accession>
<dbReference type="InterPro" id="IPR036457">
    <property type="entry name" value="PPM-type-like_dom_sf"/>
</dbReference>
<dbReference type="SUPFAM" id="SSF55781">
    <property type="entry name" value="GAF domain-like"/>
    <property type="match status" value="1"/>
</dbReference>
<dbReference type="InterPro" id="IPR013655">
    <property type="entry name" value="PAS_fold_3"/>
</dbReference>
<proteinExistence type="predicted"/>
<dbReference type="InterPro" id="IPR001610">
    <property type="entry name" value="PAC"/>
</dbReference>
<name>A0ABU0GM14_9CELL</name>
<dbReference type="InterPro" id="IPR003018">
    <property type="entry name" value="GAF"/>
</dbReference>
<dbReference type="Gene3D" id="2.10.70.100">
    <property type="match status" value="1"/>
</dbReference>
<dbReference type="PROSITE" id="PS50113">
    <property type="entry name" value="PAC"/>
    <property type="match status" value="1"/>
</dbReference>
<dbReference type="Gene3D" id="3.30.450.40">
    <property type="match status" value="1"/>
</dbReference>
<dbReference type="SMART" id="SM00065">
    <property type="entry name" value="GAF"/>
    <property type="match status" value="1"/>
</dbReference>
<dbReference type="SUPFAM" id="SSF81606">
    <property type="entry name" value="PP2C-like"/>
    <property type="match status" value="1"/>
</dbReference>
<dbReference type="SMART" id="SM00331">
    <property type="entry name" value="PP2C_SIG"/>
    <property type="match status" value="1"/>
</dbReference>
<dbReference type="EMBL" id="JAUSVM010000001">
    <property type="protein sequence ID" value="MDQ0425632.1"/>
    <property type="molecule type" value="Genomic_DNA"/>
</dbReference>
<feature type="domain" description="PAS" evidence="2">
    <location>
        <begin position="142"/>
        <end position="212"/>
    </location>
</feature>
<dbReference type="SMART" id="SM00086">
    <property type="entry name" value="PAC"/>
    <property type="match status" value="1"/>
</dbReference>
<dbReference type="InterPro" id="IPR013656">
    <property type="entry name" value="PAS_4"/>
</dbReference>
<dbReference type="Pfam" id="PF08447">
    <property type="entry name" value="PAS_3"/>
    <property type="match status" value="1"/>
</dbReference>
<keyword evidence="5" id="KW-1185">Reference proteome</keyword>
<comment type="caution">
    <text evidence="4">The sequence shown here is derived from an EMBL/GenBank/DDBJ whole genome shotgun (WGS) entry which is preliminary data.</text>
</comment>
<dbReference type="SUPFAM" id="SSF55785">
    <property type="entry name" value="PYP-like sensor domain (PAS domain)"/>
    <property type="match status" value="2"/>
</dbReference>
<dbReference type="PANTHER" id="PTHR43156">
    <property type="entry name" value="STAGE II SPORULATION PROTEIN E-RELATED"/>
    <property type="match status" value="1"/>
</dbReference>
<keyword evidence="1" id="KW-0378">Hydrolase</keyword>
<evidence type="ECO:0000313" key="4">
    <source>
        <dbReference type="EMBL" id="MDQ0425632.1"/>
    </source>
</evidence>
<dbReference type="RefSeq" id="WP_169798631.1">
    <property type="nucleotide sequence ID" value="NZ_JAUSVM010000001.1"/>
</dbReference>
<dbReference type="InterPro" id="IPR029016">
    <property type="entry name" value="GAF-like_dom_sf"/>
</dbReference>
<organism evidence="4 5">
    <name type="scientific">Cellulomonas iranensis</name>
    <dbReference type="NCBI Taxonomy" id="76862"/>
    <lineage>
        <taxon>Bacteria</taxon>
        <taxon>Bacillati</taxon>
        <taxon>Actinomycetota</taxon>
        <taxon>Actinomycetes</taxon>
        <taxon>Micrococcales</taxon>
        <taxon>Cellulomonadaceae</taxon>
        <taxon>Cellulomonas</taxon>
    </lineage>
</organism>
<sequence length="701" mass="75532">MRGSAQGAGGADGPVDAHAARLALLDSAARAAGLGTFEWDLTTGRLVWDATLLEVFGYDERTFGGTIEAFDARLHPDDLPPVTAALDRAIATRGVYEAEFRVRRPDGTTRWLTARGRALAGPDGAATHVVGVATDTTALREGELRVTEVLEQMSVGYYWLDADWRFGYVNAEAELILGTTRDTLLGGDVWELFPAAVGSDFEDAYRSVARTGEPRTFDAYYPAPLDGWYEVRAVAERGGVAAYFTEITERRRALALAEEGRARSDLLAAVAAELAEAADPVRALEAVLPHLVPGLADFAIASLLDEGGGSWRTRLHDVAALHADPDLQPVLDAYRALRVPALTGTSVIAEVLATSRPVLRVGSPAPEVIVRPGQAQDLLRRLAPQTLVVLPLRGRGHTRGVITLARCAERGEFVDADVTTLRDVTAQIGLALDNAHLQAVRRDLAEELQRSLLTALPQPDHLQLVARYVPATTGTQIGGDWYDAFLVRDGSTCLVIGDVTGHDLHAAVSMAQTRNVLRGGAHAIARPPAGVLAALDWAMHDLGITTMSTAVVARVEQTPEQAERGVRTLRWSNAGHLPPLLLHPDGRAELLRRRNDVLLGLRPHNARHDHTVALAPGSTVLLYTDGLVERRTERLEVGLERLRALAEELADLPLDEFCDRLVATLAASSGDDVALLAVRAFPQDRPRPPEAGPELVPGRRA</sequence>
<dbReference type="InterPro" id="IPR001932">
    <property type="entry name" value="PPM-type_phosphatase-like_dom"/>
</dbReference>
<dbReference type="Pfam" id="PF13185">
    <property type="entry name" value="GAF_2"/>
    <property type="match status" value="1"/>
</dbReference>
<dbReference type="InterPro" id="IPR000700">
    <property type="entry name" value="PAS-assoc_C"/>
</dbReference>
<dbReference type="Gene3D" id="3.60.40.10">
    <property type="entry name" value="PPM-type phosphatase domain"/>
    <property type="match status" value="1"/>
</dbReference>
<dbReference type="SMART" id="SM00091">
    <property type="entry name" value="PAS"/>
    <property type="match status" value="2"/>
</dbReference>
<evidence type="ECO:0000313" key="5">
    <source>
        <dbReference type="Proteomes" id="UP001240250"/>
    </source>
</evidence>
<evidence type="ECO:0000256" key="1">
    <source>
        <dbReference type="ARBA" id="ARBA00022801"/>
    </source>
</evidence>
<reference evidence="4 5" key="1">
    <citation type="submission" date="2023-07" db="EMBL/GenBank/DDBJ databases">
        <title>Sequencing the genomes of 1000 actinobacteria strains.</title>
        <authorList>
            <person name="Klenk H.-P."/>
        </authorList>
    </citation>
    <scope>NUCLEOTIDE SEQUENCE [LARGE SCALE GENOMIC DNA]</scope>
    <source>
        <strain evidence="4 5">DSM 14785</strain>
    </source>
</reference>
<dbReference type="InterPro" id="IPR035965">
    <property type="entry name" value="PAS-like_dom_sf"/>
</dbReference>
<dbReference type="PANTHER" id="PTHR43156:SF2">
    <property type="entry name" value="STAGE II SPORULATION PROTEIN E"/>
    <property type="match status" value="1"/>
</dbReference>
<evidence type="ECO:0000259" key="2">
    <source>
        <dbReference type="PROSITE" id="PS50112"/>
    </source>
</evidence>
<dbReference type="NCBIfam" id="TIGR00229">
    <property type="entry name" value="sensory_box"/>
    <property type="match status" value="1"/>
</dbReference>
<dbReference type="Proteomes" id="UP001240250">
    <property type="component" value="Unassembled WGS sequence"/>
</dbReference>
<protein>
    <submittedName>
        <fullName evidence="4">PAS domain S-box-containing protein</fullName>
    </submittedName>
</protein>
<dbReference type="CDD" id="cd00130">
    <property type="entry name" value="PAS"/>
    <property type="match status" value="2"/>
</dbReference>
<dbReference type="InterPro" id="IPR000014">
    <property type="entry name" value="PAS"/>
</dbReference>
<dbReference type="PROSITE" id="PS50112">
    <property type="entry name" value="PAS"/>
    <property type="match status" value="1"/>
</dbReference>
<dbReference type="Gene3D" id="3.30.450.20">
    <property type="entry name" value="PAS domain"/>
    <property type="match status" value="2"/>
</dbReference>
<evidence type="ECO:0000259" key="3">
    <source>
        <dbReference type="PROSITE" id="PS50113"/>
    </source>
</evidence>
<feature type="domain" description="PAC" evidence="3">
    <location>
        <begin position="96"/>
        <end position="148"/>
    </location>
</feature>
<dbReference type="Pfam" id="PF07228">
    <property type="entry name" value="SpoIIE"/>
    <property type="match status" value="1"/>
</dbReference>